<feature type="transmembrane region" description="Helical" evidence="1">
    <location>
        <begin position="73"/>
        <end position="93"/>
    </location>
</feature>
<comment type="caution">
    <text evidence="2">The sequence shown here is derived from an EMBL/GenBank/DDBJ whole genome shotgun (WGS) entry which is preliminary data.</text>
</comment>
<dbReference type="AlphaFoldDB" id="A0AA38P9A0"/>
<evidence type="ECO:0000313" key="2">
    <source>
        <dbReference type="EMBL" id="KAJ3838668.1"/>
    </source>
</evidence>
<accession>A0AA38P9A0</accession>
<dbReference type="EMBL" id="MU806170">
    <property type="protein sequence ID" value="KAJ3838668.1"/>
    <property type="molecule type" value="Genomic_DNA"/>
</dbReference>
<name>A0AA38P9A0_9AGAR</name>
<evidence type="ECO:0000256" key="1">
    <source>
        <dbReference type="SAM" id="Phobius"/>
    </source>
</evidence>
<feature type="transmembrane region" description="Helical" evidence="1">
    <location>
        <begin position="490"/>
        <end position="509"/>
    </location>
</feature>
<keyword evidence="1" id="KW-0472">Membrane</keyword>
<reference evidence="2" key="1">
    <citation type="submission" date="2022-08" db="EMBL/GenBank/DDBJ databases">
        <authorList>
            <consortium name="DOE Joint Genome Institute"/>
            <person name="Min B."/>
            <person name="Riley R."/>
            <person name="Sierra-Patev S."/>
            <person name="Naranjo-Ortiz M."/>
            <person name="Looney B."/>
            <person name="Konkel Z."/>
            <person name="Slot J.C."/>
            <person name="Sakamoto Y."/>
            <person name="Steenwyk J.L."/>
            <person name="Rokas A."/>
            <person name="Carro J."/>
            <person name="Camarero S."/>
            <person name="Ferreira P."/>
            <person name="Molpeceres G."/>
            <person name="Ruiz-Duenas F.J."/>
            <person name="Serrano A."/>
            <person name="Henrissat B."/>
            <person name="Drula E."/>
            <person name="Hughes K.W."/>
            <person name="Mata J.L."/>
            <person name="Ishikawa N.K."/>
            <person name="Vargas-Isla R."/>
            <person name="Ushijima S."/>
            <person name="Smith C.A."/>
            <person name="Ahrendt S."/>
            <person name="Andreopoulos W."/>
            <person name="He G."/>
            <person name="Labutti K."/>
            <person name="Lipzen A."/>
            <person name="Ng V."/>
            <person name="Sandor L."/>
            <person name="Barry K."/>
            <person name="Martinez A.T."/>
            <person name="Xiao Y."/>
            <person name="Gibbons J.G."/>
            <person name="Terashima K."/>
            <person name="Hibbett D.S."/>
            <person name="Grigoriev I.V."/>
        </authorList>
    </citation>
    <scope>NUCLEOTIDE SEQUENCE</scope>
    <source>
        <strain evidence="2">TFB9207</strain>
    </source>
</reference>
<evidence type="ECO:0000313" key="3">
    <source>
        <dbReference type="Proteomes" id="UP001163846"/>
    </source>
</evidence>
<proteinExistence type="predicted"/>
<dbReference type="Proteomes" id="UP001163846">
    <property type="component" value="Unassembled WGS sequence"/>
</dbReference>
<sequence length="571" mass="62468">MALQSSFKTGFGWIVTSWTILLTFTTQRLALRQQLNLENSLTAKHDANEAWLGLGSSLLAVLKLRQLGVGKDALNSIFLPLLYLAGIASLHSIGSNMFGLEFKAVNNSFSFTSQGLPDFTATDRNALGGSGALLTMLSLDDLDFPGLAPRGIGVTYDLPNLNETFPPTIQHVDVAATYFNVTCGSLSGSVQNMNESGTAYSFEPGLGLDNIVLSGSDAFPNTLSQHSVAIRPAPWGYYFTDPSDVLASWPSSILIFTTVSVVDSFNTTIQPVPVSPPMTYIPQNQTVYSSTSQITALACNLTVDTLFNISIDTSSFFLKRHSIKHITKQANKTSAKLNAFPTTLRTTPVDVFNSPEDALIALWSQLPIASVSPLSEQVTSLCTQNNSLEICGTLYESEQFVMESLNIFPDLLLPSTSNNVESIDLAELENLLSRMTAIEIWAEGQGNDLKFANQITTSEGVTTNKTVITHNNERVYNDFFLSFGFDRTKLFTVIGIVVTLLLLAAPSILDNNDLKIDSIGILQMIWLAHIHADRHALITKLENPSTDDLRKEGLKIKQNFYVDFRSEHLPS</sequence>
<gene>
    <name evidence="2" type="ORF">F5878DRAFT_160707</name>
</gene>
<organism evidence="2 3">
    <name type="scientific">Lentinula raphanica</name>
    <dbReference type="NCBI Taxonomy" id="153919"/>
    <lineage>
        <taxon>Eukaryota</taxon>
        <taxon>Fungi</taxon>
        <taxon>Dikarya</taxon>
        <taxon>Basidiomycota</taxon>
        <taxon>Agaricomycotina</taxon>
        <taxon>Agaricomycetes</taxon>
        <taxon>Agaricomycetidae</taxon>
        <taxon>Agaricales</taxon>
        <taxon>Marasmiineae</taxon>
        <taxon>Omphalotaceae</taxon>
        <taxon>Lentinula</taxon>
    </lineage>
</organism>
<keyword evidence="3" id="KW-1185">Reference proteome</keyword>
<keyword evidence="1" id="KW-0812">Transmembrane</keyword>
<feature type="transmembrane region" description="Helical" evidence="1">
    <location>
        <begin position="12"/>
        <end position="30"/>
    </location>
</feature>
<keyword evidence="1" id="KW-1133">Transmembrane helix</keyword>
<protein>
    <submittedName>
        <fullName evidence="2">Uncharacterized protein</fullName>
    </submittedName>
</protein>